<name>A0A382EN22_9ZZZZ</name>
<dbReference type="EMBL" id="UINC01045053">
    <property type="protein sequence ID" value="SVB51333.1"/>
    <property type="molecule type" value="Genomic_DNA"/>
</dbReference>
<dbReference type="AlphaFoldDB" id="A0A382EN22"/>
<reference evidence="1" key="1">
    <citation type="submission" date="2018-05" db="EMBL/GenBank/DDBJ databases">
        <authorList>
            <person name="Lanie J.A."/>
            <person name="Ng W.-L."/>
            <person name="Kazmierczak K.M."/>
            <person name="Andrzejewski T.M."/>
            <person name="Davidsen T.M."/>
            <person name="Wayne K.J."/>
            <person name="Tettelin H."/>
            <person name="Glass J.I."/>
            <person name="Rusch D."/>
            <person name="Podicherti R."/>
            <person name="Tsui H.-C.T."/>
            <person name="Winkler M.E."/>
        </authorList>
    </citation>
    <scope>NUCLEOTIDE SEQUENCE</scope>
</reference>
<evidence type="ECO:0000313" key="1">
    <source>
        <dbReference type="EMBL" id="SVB51333.1"/>
    </source>
</evidence>
<sequence>MILQTPCYHEDCECFSTLILDGKPVTFKATDKGEHEAVMFVHDMFHDEEDLCPDRPMGFSIHNNKGKLEGSLVVYGKAVLLKYTK</sequence>
<organism evidence="1">
    <name type="scientific">marine metagenome</name>
    <dbReference type="NCBI Taxonomy" id="408172"/>
    <lineage>
        <taxon>unclassified sequences</taxon>
        <taxon>metagenomes</taxon>
        <taxon>ecological metagenomes</taxon>
    </lineage>
</organism>
<accession>A0A382EN22</accession>
<gene>
    <name evidence="1" type="ORF">METZ01_LOCUS204187</name>
</gene>
<proteinExistence type="predicted"/>
<protein>
    <submittedName>
        <fullName evidence="1">Uncharacterized protein</fullName>
    </submittedName>
</protein>